<evidence type="ECO:0000313" key="1">
    <source>
        <dbReference type="EMBL" id="KAJ0010768.1"/>
    </source>
</evidence>
<keyword evidence="2" id="KW-1185">Reference proteome</keyword>
<evidence type="ECO:0000313" key="2">
    <source>
        <dbReference type="Proteomes" id="UP001163603"/>
    </source>
</evidence>
<proteinExistence type="predicted"/>
<name>A0ACC0X7J0_9ROSI</name>
<protein>
    <submittedName>
        <fullName evidence="1">Uncharacterized protein</fullName>
    </submittedName>
</protein>
<dbReference type="Proteomes" id="UP001163603">
    <property type="component" value="Chromosome 14"/>
</dbReference>
<comment type="caution">
    <text evidence="1">The sequence shown here is derived from an EMBL/GenBank/DDBJ whole genome shotgun (WGS) entry which is preliminary data.</text>
</comment>
<dbReference type="EMBL" id="CM047749">
    <property type="protein sequence ID" value="KAJ0010768.1"/>
    <property type="molecule type" value="Genomic_DNA"/>
</dbReference>
<sequence>MQFNEMEAELNVSKVEAIEREAMAERERELKDLKGA</sequence>
<accession>A0ACC0X7J0</accession>
<reference evidence="2" key="1">
    <citation type="journal article" date="2023" name="G3 (Bethesda)">
        <title>Genome assembly and association tests identify interacting loci associated with vigor, precocity, and sex in interspecific pistachio rootstocks.</title>
        <authorList>
            <person name="Palmer W."/>
            <person name="Jacygrad E."/>
            <person name="Sagayaradj S."/>
            <person name="Cavanaugh K."/>
            <person name="Han R."/>
            <person name="Bertier L."/>
            <person name="Beede B."/>
            <person name="Kafkas S."/>
            <person name="Golino D."/>
            <person name="Preece J."/>
            <person name="Michelmore R."/>
        </authorList>
    </citation>
    <scope>NUCLEOTIDE SEQUENCE [LARGE SCALE GENOMIC DNA]</scope>
</reference>
<organism evidence="1 2">
    <name type="scientific">Pistacia integerrima</name>
    <dbReference type="NCBI Taxonomy" id="434235"/>
    <lineage>
        <taxon>Eukaryota</taxon>
        <taxon>Viridiplantae</taxon>
        <taxon>Streptophyta</taxon>
        <taxon>Embryophyta</taxon>
        <taxon>Tracheophyta</taxon>
        <taxon>Spermatophyta</taxon>
        <taxon>Magnoliopsida</taxon>
        <taxon>eudicotyledons</taxon>
        <taxon>Gunneridae</taxon>
        <taxon>Pentapetalae</taxon>
        <taxon>rosids</taxon>
        <taxon>malvids</taxon>
        <taxon>Sapindales</taxon>
        <taxon>Anacardiaceae</taxon>
        <taxon>Pistacia</taxon>
    </lineage>
</organism>
<gene>
    <name evidence="1" type="ORF">Pint_32905</name>
</gene>